<feature type="transmembrane region" description="Helical" evidence="1">
    <location>
        <begin position="79"/>
        <end position="95"/>
    </location>
</feature>
<protein>
    <submittedName>
        <fullName evidence="2">Uncharacterized protein</fullName>
    </submittedName>
</protein>
<keyword evidence="1" id="KW-1133">Transmembrane helix</keyword>
<accession>A0A5M7BTN4</accession>
<dbReference type="AlphaFoldDB" id="A0A5M7BTN4"/>
<organism evidence="2 3">
    <name type="scientific">Saccharopolyspora hirsuta</name>
    <dbReference type="NCBI Taxonomy" id="1837"/>
    <lineage>
        <taxon>Bacteria</taxon>
        <taxon>Bacillati</taxon>
        <taxon>Actinomycetota</taxon>
        <taxon>Actinomycetes</taxon>
        <taxon>Pseudonocardiales</taxon>
        <taxon>Pseudonocardiaceae</taxon>
        <taxon>Saccharopolyspora</taxon>
    </lineage>
</organism>
<keyword evidence="1" id="KW-0472">Membrane</keyword>
<proteinExistence type="predicted"/>
<reference evidence="2 3" key="1">
    <citation type="submission" date="2019-09" db="EMBL/GenBank/DDBJ databases">
        <title>Draft genome sequence of the thermophilic Saccharopolyspora hirsuta VKM Ac-666T.</title>
        <authorList>
            <person name="Lobastova T.G."/>
            <person name="Fokina V."/>
            <person name="Bragin E.Y."/>
            <person name="Shtratnikova V.Y."/>
            <person name="Starodumova I.P."/>
            <person name="Tarlachkov S.V."/>
            <person name="Donova M.V."/>
        </authorList>
    </citation>
    <scope>NUCLEOTIDE SEQUENCE [LARGE SCALE GENOMIC DNA]</scope>
    <source>
        <strain evidence="2 3">VKM Ac-666</strain>
    </source>
</reference>
<keyword evidence="1" id="KW-0812">Transmembrane</keyword>
<dbReference type="EMBL" id="VWPH01000007">
    <property type="protein sequence ID" value="KAA5832763.1"/>
    <property type="molecule type" value="Genomic_DNA"/>
</dbReference>
<evidence type="ECO:0000313" key="2">
    <source>
        <dbReference type="EMBL" id="KAA5832763.1"/>
    </source>
</evidence>
<sequence length="133" mass="14229">MLLCSVLGRLAVRSWLLLPLLFLGSAGWVAALLSLLLQQHPALDQDLDLSAPLLFGFAAALAAVSAGHVRWRARWQRSVLRFAYPLLMVGCALAADGLRVPLLAALVVGPVSVALLATMLVRAYHDHAECSHA</sequence>
<feature type="transmembrane region" description="Helical" evidence="1">
    <location>
        <begin position="49"/>
        <end position="67"/>
    </location>
</feature>
<evidence type="ECO:0000256" key="1">
    <source>
        <dbReference type="SAM" id="Phobius"/>
    </source>
</evidence>
<name>A0A5M7BTN4_SACHI</name>
<keyword evidence="3" id="KW-1185">Reference proteome</keyword>
<dbReference type="Proteomes" id="UP000323946">
    <property type="component" value="Unassembled WGS sequence"/>
</dbReference>
<gene>
    <name evidence="2" type="ORF">F1721_17465</name>
</gene>
<evidence type="ECO:0000313" key="3">
    <source>
        <dbReference type="Proteomes" id="UP000323946"/>
    </source>
</evidence>
<feature type="transmembrane region" description="Helical" evidence="1">
    <location>
        <begin position="15"/>
        <end position="37"/>
    </location>
</feature>
<feature type="transmembrane region" description="Helical" evidence="1">
    <location>
        <begin position="101"/>
        <end position="121"/>
    </location>
</feature>
<comment type="caution">
    <text evidence="2">The sequence shown here is derived from an EMBL/GenBank/DDBJ whole genome shotgun (WGS) entry which is preliminary data.</text>
</comment>
<dbReference type="RefSeq" id="WP_150067748.1">
    <property type="nucleotide sequence ID" value="NZ_JBEPDJ010000006.1"/>
</dbReference>
<dbReference type="OrthoDB" id="3691471at2"/>